<accession>A0ACB8C017</accession>
<evidence type="ECO:0000313" key="1">
    <source>
        <dbReference type="EMBL" id="KAH7931152.1"/>
    </source>
</evidence>
<proteinExistence type="predicted"/>
<reference evidence="1" key="1">
    <citation type="journal article" date="2021" name="New Phytol.">
        <title>Evolutionary innovations through gain and loss of genes in the ectomycorrhizal Boletales.</title>
        <authorList>
            <person name="Wu G."/>
            <person name="Miyauchi S."/>
            <person name="Morin E."/>
            <person name="Kuo A."/>
            <person name="Drula E."/>
            <person name="Varga T."/>
            <person name="Kohler A."/>
            <person name="Feng B."/>
            <person name="Cao Y."/>
            <person name="Lipzen A."/>
            <person name="Daum C."/>
            <person name="Hundley H."/>
            <person name="Pangilinan J."/>
            <person name="Johnson J."/>
            <person name="Barry K."/>
            <person name="LaButti K."/>
            <person name="Ng V."/>
            <person name="Ahrendt S."/>
            <person name="Min B."/>
            <person name="Choi I.G."/>
            <person name="Park H."/>
            <person name="Plett J.M."/>
            <person name="Magnuson J."/>
            <person name="Spatafora J.W."/>
            <person name="Nagy L.G."/>
            <person name="Henrissat B."/>
            <person name="Grigoriev I.V."/>
            <person name="Yang Z.L."/>
            <person name="Xu J."/>
            <person name="Martin F.M."/>
        </authorList>
    </citation>
    <scope>NUCLEOTIDE SEQUENCE</scope>
    <source>
        <strain evidence="1">KUC20120723A-06</strain>
    </source>
</reference>
<dbReference type="Proteomes" id="UP000790709">
    <property type="component" value="Unassembled WGS sequence"/>
</dbReference>
<sequence length="171" mass="19151">MRRVLVLMRCTNFFSRNCLPILSNVQWVASVPCCCKLSSDSDMRLVLPDIRILVASWLLNLVSRLRVSAHSQGDCLANSTSLLRYRKSSPNRCAVREAKVNVRAVYGVLRHSASFYTTSKYRPTKFARSAGQLPHALCSVKESNSKQVPDPAENTCIRPSGIQTSHLVHYV</sequence>
<comment type="caution">
    <text evidence="1">The sequence shown here is derived from an EMBL/GenBank/DDBJ whole genome shotgun (WGS) entry which is preliminary data.</text>
</comment>
<name>A0ACB8C017_9AGAM</name>
<keyword evidence="2" id="KW-1185">Reference proteome</keyword>
<gene>
    <name evidence="1" type="ORF">BV22DRAFT_440</name>
</gene>
<evidence type="ECO:0000313" key="2">
    <source>
        <dbReference type="Proteomes" id="UP000790709"/>
    </source>
</evidence>
<organism evidence="1 2">
    <name type="scientific">Leucogyrophana mollusca</name>
    <dbReference type="NCBI Taxonomy" id="85980"/>
    <lineage>
        <taxon>Eukaryota</taxon>
        <taxon>Fungi</taxon>
        <taxon>Dikarya</taxon>
        <taxon>Basidiomycota</taxon>
        <taxon>Agaricomycotina</taxon>
        <taxon>Agaricomycetes</taxon>
        <taxon>Agaricomycetidae</taxon>
        <taxon>Boletales</taxon>
        <taxon>Boletales incertae sedis</taxon>
        <taxon>Leucogyrophana</taxon>
    </lineage>
</organism>
<protein>
    <submittedName>
        <fullName evidence="1">Uncharacterized protein</fullName>
    </submittedName>
</protein>
<dbReference type="EMBL" id="MU266327">
    <property type="protein sequence ID" value="KAH7931152.1"/>
    <property type="molecule type" value="Genomic_DNA"/>
</dbReference>